<dbReference type="EMBL" id="JAUSVU010000012">
    <property type="protein sequence ID" value="MDQ0534548.1"/>
    <property type="molecule type" value="Genomic_DNA"/>
</dbReference>
<gene>
    <name evidence="3" type="ORF">QO018_003423</name>
</gene>
<dbReference type="Gene3D" id="3.40.50.150">
    <property type="entry name" value="Vaccinia Virus protein VP39"/>
    <property type="match status" value="1"/>
</dbReference>
<reference evidence="3 4" key="1">
    <citation type="submission" date="2023-07" db="EMBL/GenBank/DDBJ databases">
        <title>Genomic Encyclopedia of Type Strains, Phase IV (KMG-IV): sequencing the most valuable type-strain genomes for metagenomic binning, comparative biology and taxonomic classification.</title>
        <authorList>
            <person name="Goeker M."/>
        </authorList>
    </citation>
    <scope>NUCLEOTIDE SEQUENCE [LARGE SCALE GENOMIC DNA]</scope>
    <source>
        <strain evidence="3 4">DSM 19922</strain>
    </source>
</reference>
<dbReference type="PANTHER" id="PTHR43861">
    <property type="entry name" value="TRANS-ACONITATE 2-METHYLTRANSFERASE-RELATED"/>
    <property type="match status" value="1"/>
</dbReference>
<evidence type="ECO:0000259" key="2">
    <source>
        <dbReference type="Pfam" id="PF08241"/>
    </source>
</evidence>
<dbReference type="CDD" id="cd02440">
    <property type="entry name" value="AdoMet_MTases"/>
    <property type="match status" value="1"/>
</dbReference>
<dbReference type="RefSeq" id="WP_209983506.1">
    <property type="nucleotide sequence ID" value="NZ_JAGINO010000011.1"/>
</dbReference>
<proteinExistence type="predicted"/>
<evidence type="ECO:0000313" key="4">
    <source>
        <dbReference type="Proteomes" id="UP001244552"/>
    </source>
</evidence>
<keyword evidence="4" id="KW-1185">Reference proteome</keyword>
<comment type="caution">
    <text evidence="3">The sequence shown here is derived from an EMBL/GenBank/DDBJ whole genome shotgun (WGS) entry which is preliminary data.</text>
</comment>
<name>A0ABU0MM50_9PROT</name>
<feature type="domain" description="Methyltransferase type 11" evidence="2">
    <location>
        <begin position="43"/>
        <end position="139"/>
    </location>
</feature>
<evidence type="ECO:0000256" key="1">
    <source>
        <dbReference type="ARBA" id="ARBA00022679"/>
    </source>
</evidence>
<protein>
    <submittedName>
        <fullName evidence="3">Protein-L-isoaspartate O-methyltransferase</fullName>
    </submittedName>
</protein>
<dbReference type="SUPFAM" id="SSF53335">
    <property type="entry name" value="S-adenosyl-L-methionine-dependent methyltransferases"/>
    <property type="match status" value="1"/>
</dbReference>
<dbReference type="InterPro" id="IPR013216">
    <property type="entry name" value="Methyltransf_11"/>
</dbReference>
<dbReference type="Pfam" id="PF08241">
    <property type="entry name" value="Methyltransf_11"/>
    <property type="match status" value="1"/>
</dbReference>
<evidence type="ECO:0000313" key="3">
    <source>
        <dbReference type="EMBL" id="MDQ0534548.1"/>
    </source>
</evidence>
<organism evidence="3 4">
    <name type="scientific">Azospirillum picis</name>
    <dbReference type="NCBI Taxonomy" id="488438"/>
    <lineage>
        <taxon>Bacteria</taxon>
        <taxon>Pseudomonadati</taxon>
        <taxon>Pseudomonadota</taxon>
        <taxon>Alphaproteobacteria</taxon>
        <taxon>Rhodospirillales</taxon>
        <taxon>Azospirillaceae</taxon>
        <taxon>Azospirillum</taxon>
    </lineage>
</organism>
<accession>A0ABU0MM50</accession>
<dbReference type="Proteomes" id="UP001244552">
    <property type="component" value="Unassembled WGS sequence"/>
</dbReference>
<sequence>MIEGTQGYGNDAPALAEQYESITFGDVHHEVMHLFPSPPARILDVGAGSGRDAAALTVIGHRVVAVEPTDALRREGMRLHGDKPIEWIDDHLPDLAQLHHRKERFDLILLTAVWMHLDSEERRTAMRSLAGLLNPHGRISMSLRHGPVPQGRRMFEVSAAETIELAGLHGLSEVHVAKRNDMLGRSDIHWTFVVLERGR</sequence>
<dbReference type="PANTHER" id="PTHR43861:SF3">
    <property type="entry name" value="PUTATIVE (AFU_ORTHOLOGUE AFUA_2G14390)-RELATED"/>
    <property type="match status" value="1"/>
</dbReference>
<dbReference type="InterPro" id="IPR029063">
    <property type="entry name" value="SAM-dependent_MTases_sf"/>
</dbReference>
<keyword evidence="1" id="KW-0808">Transferase</keyword>